<evidence type="ECO:0000313" key="1">
    <source>
        <dbReference type="EMBL" id="GJN43761.1"/>
    </source>
</evidence>
<protein>
    <recommendedName>
        <fullName evidence="3">Transposase</fullName>
    </recommendedName>
</protein>
<gene>
    <name evidence="1" type="ORF">CAT723_22400</name>
</gene>
<evidence type="ECO:0008006" key="3">
    <source>
        <dbReference type="Google" id="ProtNLM"/>
    </source>
</evidence>
<organism evidence="1 2">
    <name type="scientific">Corynebacterium ammoniagenes</name>
    <name type="common">Brevibacterium ammoniagenes</name>
    <dbReference type="NCBI Taxonomy" id="1697"/>
    <lineage>
        <taxon>Bacteria</taxon>
        <taxon>Bacillati</taxon>
        <taxon>Actinomycetota</taxon>
        <taxon>Actinomycetes</taxon>
        <taxon>Mycobacteriales</taxon>
        <taxon>Corynebacteriaceae</taxon>
        <taxon>Corynebacterium</taxon>
    </lineage>
</organism>
<dbReference type="AlphaFoldDB" id="A0AAV5G9M3"/>
<evidence type="ECO:0000313" key="2">
    <source>
        <dbReference type="Proteomes" id="UP001054925"/>
    </source>
</evidence>
<comment type="caution">
    <text evidence="1">The sequence shown here is derived from an EMBL/GenBank/DDBJ whole genome shotgun (WGS) entry which is preliminary data.</text>
</comment>
<reference evidence="1" key="1">
    <citation type="submission" date="2021-12" db="EMBL/GenBank/DDBJ databases">
        <title>Draft genome sequence of Corynebacterium ammoniagenes strain T-723.</title>
        <authorList>
            <person name="Matsuzawa M."/>
            <person name="Hiratani M."/>
            <person name="Abe I."/>
            <person name="Tsuji Y."/>
            <person name="Nakamura J."/>
        </authorList>
    </citation>
    <scope>NUCLEOTIDE SEQUENCE</scope>
    <source>
        <strain evidence="1">T-723</strain>
    </source>
</reference>
<name>A0AAV5G9M3_CORAM</name>
<sequence length="63" mass="7257">MGFLQLCRHPDYGRGNRGLRCPRDRNKFTAHGHIRAFFDQARIHIGELCGHGKVLLVIERSKT</sequence>
<accession>A0AAV5G9M3</accession>
<proteinExistence type="predicted"/>
<dbReference type="EMBL" id="BQKK01000007">
    <property type="protein sequence ID" value="GJN43761.1"/>
    <property type="molecule type" value="Genomic_DNA"/>
</dbReference>
<dbReference type="Proteomes" id="UP001054925">
    <property type="component" value="Unassembled WGS sequence"/>
</dbReference>